<dbReference type="AlphaFoldDB" id="A0A7C2NUQ2"/>
<name>A0A7C2NUQ2_9PLAN</name>
<evidence type="ECO:0000313" key="1">
    <source>
        <dbReference type="EMBL" id="HEN15308.1"/>
    </source>
</evidence>
<accession>A0A7C2NUQ2</accession>
<evidence type="ECO:0008006" key="2">
    <source>
        <dbReference type="Google" id="ProtNLM"/>
    </source>
</evidence>
<organism evidence="1">
    <name type="scientific">Schlesneria paludicola</name>
    <dbReference type="NCBI Taxonomy" id="360056"/>
    <lineage>
        <taxon>Bacteria</taxon>
        <taxon>Pseudomonadati</taxon>
        <taxon>Planctomycetota</taxon>
        <taxon>Planctomycetia</taxon>
        <taxon>Planctomycetales</taxon>
        <taxon>Planctomycetaceae</taxon>
        <taxon>Schlesneria</taxon>
    </lineage>
</organism>
<sequence length="424" mass="46714">MAAPVSGVAQDDFDLPPIAYSQSEPDNAIARLQSAIDDGQAALKFQEPYGYLKSVLQALDVPVSSQMLVFSKTSLQRHRISPRTPRAIYFNDDVYIGYCRSGDVLEVAVADPQLGTVFYTLDQAPQEQPLFVRQTDNCLLCHGGSQTRSVPGHLVRSVYPDATGQPVLASGSYRVDHTTPIKHRWGGWYVSGTHGEQTHLGNLTYRTRPDGDGPGETTGLNVTDLSGRFSTSGYLSPHSDLIALMVMEHQAGGHNALTRASFDVRRALHREALLNRELKEPEGHRWDSTETILNSAAESLVKYFLFVGEAPLAAPLQGTSSFAAEFSARGPRDPAGRSLRDLDLETRLLRYPCSYLIYTESFDALPAELRERFWHKLDEVLSGRNDAKEFAHLSNADRTAIREILAATKPGAPLSRTSSTVTER</sequence>
<reference evidence="1" key="1">
    <citation type="journal article" date="2020" name="mSystems">
        <title>Genome- and Community-Level Interaction Insights into Carbon Utilization and Element Cycling Functions of Hydrothermarchaeota in Hydrothermal Sediment.</title>
        <authorList>
            <person name="Zhou Z."/>
            <person name="Liu Y."/>
            <person name="Xu W."/>
            <person name="Pan J."/>
            <person name="Luo Z.H."/>
            <person name="Li M."/>
        </authorList>
    </citation>
    <scope>NUCLEOTIDE SEQUENCE [LARGE SCALE GENOMIC DNA]</scope>
    <source>
        <strain evidence="1">SpSt-339</strain>
    </source>
</reference>
<comment type="caution">
    <text evidence="1">The sequence shown here is derived from an EMBL/GenBank/DDBJ whole genome shotgun (WGS) entry which is preliminary data.</text>
</comment>
<dbReference type="EMBL" id="DSOK01000222">
    <property type="protein sequence ID" value="HEN15308.1"/>
    <property type="molecule type" value="Genomic_DNA"/>
</dbReference>
<gene>
    <name evidence="1" type="ORF">ENQ76_07555</name>
</gene>
<proteinExistence type="predicted"/>
<protein>
    <recommendedName>
        <fullName evidence="2">Cytochrome c domain-containing protein</fullName>
    </recommendedName>
</protein>